<dbReference type="InterPro" id="IPR036388">
    <property type="entry name" value="WH-like_DNA-bd_sf"/>
</dbReference>
<dbReference type="Pfam" id="PF01978">
    <property type="entry name" value="TrmB"/>
    <property type="match status" value="1"/>
</dbReference>
<gene>
    <name evidence="4" type="ORF">FJY68_01720</name>
</gene>
<dbReference type="Pfam" id="PF11495">
    <property type="entry name" value="Regulator_TrmB"/>
    <property type="match status" value="1"/>
</dbReference>
<dbReference type="Gene3D" id="1.10.10.10">
    <property type="entry name" value="Winged helix-like DNA-binding domain superfamily/Winged helix DNA-binding domain"/>
    <property type="match status" value="1"/>
</dbReference>
<reference evidence="4" key="1">
    <citation type="submission" date="2019-03" db="EMBL/GenBank/DDBJ databases">
        <title>Lake Tanganyika Metagenome-Assembled Genomes (MAGs).</title>
        <authorList>
            <person name="Tran P."/>
        </authorList>
    </citation>
    <scope>NUCLEOTIDE SEQUENCE</scope>
    <source>
        <strain evidence="4">K_DeepCast_150m_m2_040</strain>
    </source>
</reference>
<dbReference type="AlphaFoldDB" id="A0A938BT35"/>
<dbReference type="InterPro" id="IPR051797">
    <property type="entry name" value="TrmB-like"/>
</dbReference>
<evidence type="ECO:0008006" key="6">
    <source>
        <dbReference type="Google" id="ProtNLM"/>
    </source>
</evidence>
<dbReference type="Proteomes" id="UP000779900">
    <property type="component" value="Unassembled WGS sequence"/>
</dbReference>
<feature type="domain" description="Transcription regulator TrmB N-terminal" evidence="2">
    <location>
        <begin position="116"/>
        <end position="178"/>
    </location>
</feature>
<dbReference type="EMBL" id="VGIR01000005">
    <property type="protein sequence ID" value="MBM3330553.1"/>
    <property type="molecule type" value="Genomic_DNA"/>
</dbReference>
<comment type="caution">
    <text evidence="4">The sequence shown here is derived from an EMBL/GenBank/DDBJ whole genome shotgun (WGS) entry which is preliminary data.</text>
</comment>
<accession>A0A938BT35</accession>
<evidence type="ECO:0000256" key="1">
    <source>
        <dbReference type="SAM" id="MobiDB-lite"/>
    </source>
</evidence>
<evidence type="ECO:0000313" key="5">
    <source>
        <dbReference type="Proteomes" id="UP000779900"/>
    </source>
</evidence>
<evidence type="ECO:0000259" key="2">
    <source>
        <dbReference type="Pfam" id="PF01978"/>
    </source>
</evidence>
<feature type="domain" description="Transcription regulator TrmB C-terminal" evidence="3">
    <location>
        <begin position="221"/>
        <end position="341"/>
    </location>
</feature>
<sequence length="470" mass="52030">MAAGSRMSASYLTFRPRRLSREFAPAGTRSSRRESRFFVVSSTVPRLKRHSPRGMTDDECTPHLLPLPIKGRGDSPSPRVWGEGRGEGNRASSGRGRRTRRQGTFFAMKERMRPLLSSIGFSGLEVDVYLALLEQPNASGYQVAQQIGKLVGSTYKALDSLRAKGAVVANETARPTTFVGLSISEYMDARRRDLEDLQARIEREMEDMAAQPAHGGIFELDSIAQVYERCRNLLRGAKDVVLLNVDARPLEELRSELVAAADRGVKVLVKTRAPARVPGCGVMAPDKAIQADAQSGDELGVAVDYREYVQAFIKSDGSGVEEAIWVRQPRLARQVCYLFQSDFTLTKVRALVQAGKEVKEIGREMNRLTRMAEVPALPELLPREWVLTDARKGIPKRRKALAGGDMTQLSPTGIVSQAGRRVTLREIEYIMVATSRTVVMESADITGPSQQAEKVKQLPLDPDAYIEPLY</sequence>
<dbReference type="PANTHER" id="PTHR34293:SF1">
    <property type="entry name" value="HTH-TYPE TRANSCRIPTIONAL REGULATOR TRMBL2"/>
    <property type="match status" value="1"/>
</dbReference>
<dbReference type="InterPro" id="IPR002831">
    <property type="entry name" value="Tscrpt_reg_TrmB_N"/>
</dbReference>
<organism evidence="4 5">
    <name type="scientific">candidate division WOR-3 bacterium</name>
    <dbReference type="NCBI Taxonomy" id="2052148"/>
    <lineage>
        <taxon>Bacteria</taxon>
        <taxon>Bacteria division WOR-3</taxon>
    </lineage>
</organism>
<protein>
    <recommendedName>
        <fullName evidence="6">Transcription regulator TrmB N-terminal domain-containing protein</fullName>
    </recommendedName>
</protein>
<dbReference type="PANTHER" id="PTHR34293">
    <property type="entry name" value="HTH-TYPE TRANSCRIPTIONAL REGULATOR TRMBL2"/>
    <property type="match status" value="1"/>
</dbReference>
<evidence type="ECO:0000259" key="3">
    <source>
        <dbReference type="Pfam" id="PF11495"/>
    </source>
</evidence>
<feature type="region of interest" description="Disordered" evidence="1">
    <location>
        <begin position="48"/>
        <end position="101"/>
    </location>
</feature>
<name>A0A938BT35_UNCW3</name>
<evidence type="ECO:0000313" key="4">
    <source>
        <dbReference type="EMBL" id="MBM3330553.1"/>
    </source>
</evidence>
<dbReference type="InterPro" id="IPR021586">
    <property type="entry name" value="Tscrpt_reg_TrmB_C"/>
</dbReference>
<proteinExistence type="predicted"/>